<reference evidence="3" key="1">
    <citation type="journal article" date="2019" name="Int. J. Syst. Evol. Microbiol.">
        <title>The Global Catalogue of Microorganisms (GCM) 10K type strain sequencing project: providing services to taxonomists for standard genome sequencing and annotation.</title>
        <authorList>
            <consortium name="The Broad Institute Genomics Platform"/>
            <consortium name="The Broad Institute Genome Sequencing Center for Infectious Disease"/>
            <person name="Wu L."/>
            <person name="Ma J."/>
        </authorList>
    </citation>
    <scope>NUCLEOTIDE SEQUENCE [LARGE SCALE GENOMIC DNA]</scope>
    <source>
        <strain evidence="3">JCM 17336</strain>
    </source>
</reference>
<dbReference type="InterPro" id="IPR036732">
    <property type="entry name" value="AFP_Neu5c_C_sf"/>
</dbReference>
<dbReference type="Gene3D" id="3.90.1210.10">
    <property type="entry name" value="Antifreeze-like/N-acetylneuraminic acid synthase C-terminal domain"/>
    <property type="match status" value="1"/>
</dbReference>
<evidence type="ECO:0000313" key="2">
    <source>
        <dbReference type="EMBL" id="GAA3736211.1"/>
    </source>
</evidence>
<dbReference type="PANTHER" id="PTHR42966:SF2">
    <property type="entry name" value="PSEUDAMINIC ACID SYNTHASE"/>
    <property type="match status" value="1"/>
</dbReference>
<feature type="domain" description="AFP-like" evidence="1">
    <location>
        <begin position="289"/>
        <end position="346"/>
    </location>
</feature>
<dbReference type="Gene3D" id="3.20.20.70">
    <property type="entry name" value="Aldolase class I"/>
    <property type="match status" value="1"/>
</dbReference>
<dbReference type="SMART" id="SM00858">
    <property type="entry name" value="SAF"/>
    <property type="match status" value="1"/>
</dbReference>
<dbReference type="Proteomes" id="UP001501367">
    <property type="component" value="Unassembled WGS sequence"/>
</dbReference>
<dbReference type="RefSeq" id="WP_345158282.1">
    <property type="nucleotide sequence ID" value="NZ_BAABDT010000003.1"/>
</dbReference>
<dbReference type="InterPro" id="IPR020030">
    <property type="entry name" value="Pseudaminic_synth_PseI"/>
</dbReference>
<dbReference type="PROSITE" id="PS50844">
    <property type="entry name" value="AFP_LIKE"/>
    <property type="match status" value="1"/>
</dbReference>
<protein>
    <submittedName>
        <fullName evidence="2">Pseudaminic acid synthase</fullName>
    </submittedName>
</protein>
<keyword evidence="3" id="KW-1185">Reference proteome</keyword>
<accession>A0ABP7FFA5</accession>
<dbReference type="NCBIfam" id="TIGR03586">
    <property type="entry name" value="PseI"/>
    <property type="match status" value="1"/>
</dbReference>
<comment type="caution">
    <text evidence="2">The sequence shown here is derived from an EMBL/GenBank/DDBJ whole genome shotgun (WGS) entry which is preliminary data.</text>
</comment>
<sequence length="346" mass="38334">MKIRNISINENSPVFIIAELSANHNGSLEVALETVRAAKRAGADCIKLQTYTADTITLDSQKDDFMIKGSIWDGKNLHDLYKEAYTPWEWHKTIFEEAEKVGLVCFSSPFDKSSIDFLENLNTPAYKIASFEITDIPLIEYAASKGKPIIISTGIAEQEDIELALDACRRMGNNDIALLKCTSSYPAPIEEANMSMVKDLAERYNIISGLSDHTMGATVPIVATAFGAKIIEKHFILDRAIGGPDASFSMNEEEFGAMVKAVREAESAIGVVDYTLTEKQVAGKDYSRSLYVVEDIKAGEIITEQNVRSIRPGYGMHPKYYNDILGKEVVVDLEKGDALKWDNIIK</sequence>
<dbReference type="PANTHER" id="PTHR42966">
    <property type="entry name" value="N-ACETYLNEURAMINATE SYNTHASE"/>
    <property type="match status" value="1"/>
</dbReference>
<dbReference type="EMBL" id="BAABDT010000003">
    <property type="protein sequence ID" value="GAA3736211.1"/>
    <property type="molecule type" value="Genomic_DNA"/>
</dbReference>
<evidence type="ECO:0000259" key="1">
    <source>
        <dbReference type="PROSITE" id="PS50844"/>
    </source>
</evidence>
<dbReference type="SUPFAM" id="SSF51269">
    <property type="entry name" value="AFP III-like domain"/>
    <property type="match status" value="1"/>
</dbReference>
<dbReference type="SUPFAM" id="SSF51569">
    <property type="entry name" value="Aldolase"/>
    <property type="match status" value="1"/>
</dbReference>
<organism evidence="2 3">
    <name type="scientific">Flavobacterium ginsengisoli</name>
    <dbReference type="NCBI Taxonomy" id="871694"/>
    <lineage>
        <taxon>Bacteria</taxon>
        <taxon>Pseudomonadati</taxon>
        <taxon>Bacteroidota</taxon>
        <taxon>Flavobacteriia</taxon>
        <taxon>Flavobacteriales</taxon>
        <taxon>Flavobacteriaceae</taxon>
        <taxon>Flavobacterium</taxon>
    </lineage>
</organism>
<dbReference type="Pfam" id="PF08666">
    <property type="entry name" value="SAF"/>
    <property type="match status" value="1"/>
</dbReference>
<dbReference type="InterPro" id="IPR013785">
    <property type="entry name" value="Aldolase_TIM"/>
</dbReference>
<name>A0ABP7FFA5_9FLAO</name>
<gene>
    <name evidence="2" type="primary">pseI</name>
    <name evidence="2" type="ORF">GCM10022422_19110</name>
</gene>
<dbReference type="InterPro" id="IPR013974">
    <property type="entry name" value="SAF"/>
</dbReference>
<dbReference type="InterPro" id="IPR051690">
    <property type="entry name" value="PseI-like"/>
</dbReference>
<evidence type="ECO:0000313" key="3">
    <source>
        <dbReference type="Proteomes" id="UP001501367"/>
    </source>
</evidence>
<dbReference type="InterPro" id="IPR057736">
    <property type="entry name" value="SAF_PseI/NeuA/NeuB"/>
</dbReference>
<dbReference type="InterPro" id="IPR013132">
    <property type="entry name" value="PseI/NeuA/B-like_N"/>
</dbReference>
<dbReference type="Pfam" id="PF03102">
    <property type="entry name" value="NeuB"/>
    <property type="match status" value="1"/>
</dbReference>
<dbReference type="InterPro" id="IPR006190">
    <property type="entry name" value="SAF_AFP_Neu5Ac"/>
</dbReference>
<dbReference type="CDD" id="cd11615">
    <property type="entry name" value="SAF_NeuB_like"/>
    <property type="match status" value="1"/>
</dbReference>
<proteinExistence type="predicted"/>